<evidence type="ECO:0000256" key="9">
    <source>
        <dbReference type="ARBA" id="ARBA00023242"/>
    </source>
</evidence>
<evidence type="ECO:0000313" key="16">
    <source>
        <dbReference type="RefSeq" id="XP_039116124.1"/>
    </source>
</evidence>
<dbReference type="InterPro" id="IPR036236">
    <property type="entry name" value="Znf_C2H2_sf"/>
</dbReference>
<evidence type="ECO:0000256" key="1">
    <source>
        <dbReference type="ARBA" id="ARBA00004123"/>
    </source>
</evidence>
<evidence type="ECO:0000256" key="8">
    <source>
        <dbReference type="ARBA" id="ARBA00023163"/>
    </source>
</evidence>
<dbReference type="RefSeq" id="XP_039116122.1">
    <property type="nucleotide sequence ID" value="XM_039260188.1"/>
</dbReference>
<dbReference type="GO" id="GO:0046983">
    <property type="term" value="F:protein dimerization activity"/>
    <property type="evidence" value="ECO:0007669"/>
    <property type="project" value="InterPro"/>
</dbReference>
<evidence type="ECO:0000313" key="18">
    <source>
        <dbReference type="RefSeq" id="XP_039116126.1"/>
    </source>
</evidence>
<dbReference type="InterPro" id="IPR025525">
    <property type="entry name" value="hAT-like_transposase_RNase-H"/>
</dbReference>
<dbReference type="PANTHER" id="PTHR46481">
    <property type="entry name" value="ZINC FINGER BED DOMAIN-CONTAINING PROTEIN 4"/>
    <property type="match status" value="1"/>
</dbReference>
<dbReference type="GeneID" id="120251608"/>
<name>A0AB40AME3_DIOCR</name>
<evidence type="ECO:0000259" key="12">
    <source>
        <dbReference type="Pfam" id="PF14372"/>
    </source>
</evidence>
<dbReference type="InterPro" id="IPR008906">
    <property type="entry name" value="HATC_C_dom"/>
</dbReference>
<evidence type="ECO:0000256" key="4">
    <source>
        <dbReference type="ARBA" id="ARBA00022771"/>
    </source>
</evidence>
<dbReference type="RefSeq" id="XP_039116126.1">
    <property type="nucleotide sequence ID" value="XM_039260192.1"/>
</dbReference>
<dbReference type="RefSeq" id="XP_039116124.1">
    <property type="nucleotide sequence ID" value="XM_039260190.1"/>
</dbReference>
<dbReference type="Proteomes" id="UP001515500">
    <property type="component" value="Chromosome 20"/>
</dbReference>
<keyword evidence="6" id="KW-0805">Transcription regulation</keyword>
<comment type="subunit">
    <text evidence="2">Homodimer.</text>
</comment>
<keyword evidence="8" id="KW-0804">Transcription</keyword>
<accession>A0AB40AME3</accession>
<keyword evidence="4" id="KW-0863">Zinc-finger</keyword>
<dbReference type="RefSeq" id="XP_039116123.1">
    <property type="nucleotide sequence ID" value="XM_039260189.1"/>
</dbReference>
<evidence type="ECO:0000313" key="15">
    <source>
        <dbReference type="RefSeq" id="XP_039116123.1"/>
    </source>
</evidence>
<dbReference type="GO" id="GO:0003677">
    <property type="term" value="F:DNA binding"/>
    <property type="evidence" value="ECO:0007669"/>
    <property type="project" value="UniProtKB-KW"/>
</dbReference>
<protein>
    <submittedName>
        <fullName evidence="14 15">Zinc finger BED domain-containing protein RICESLEEPER 1-like isoform X1</fullName>
    </submittedName>
</protein>
<dbReference type="Pfam" id="PF05699">
    <property type="entry name" value="Dimer_Tnp_hAT"/>
    <property type="match status" value="1"/>
</dbReference>
<dbReference type="InterPro" id="IPR003656">
    <property type="entry name" value="Znf_BED"/>
</dbReference>
<keyword evidence="9" id="KW-0539">Nucleus</keyword>
<evidence type="ECO:0000256" key="6">
    <source>
        <dbReference type="ARBA" id="ARBA00023015"/>
    </source>
</evidence>
<keyword evidence="5" id="KW-0862">Zinc</keyword>
<dbReference type="Pfam" id="PF02892">
    <property type="entry name" value="zf-BED"/>
    <property type="match status" value="1"/>
</dbReference>
<dbReference type="PANTHER" id="PTHR46481:SF11">
    <property type="entry name" value="ZINC FINGER BED DOMAIN-CONTAINING PROTEIN RICESLEEPER 2-LIKE"/>
    <property type="match status" value="1"/>
</dbReference>
<dbReference type="SUPFAM" id="SSF53098">
    <property type="entry name" value="Ribonuclease H-like"/>
    <property type="match status" value="1"/>
</dbReference>
<gene>
    <name evidence="14 15 16 17 18 19" type="primary">LOC120251608</name>
</gene>
<dbReference type="SUPFAM" id="SSF57667">
    <property type="entry name" value="beta-beta-alpha zinc fingers"/>
    <property type="match status" value="1"/>
</dbReference>
<feature type="domain" description="hAT-like transposase RNase-H fold" evidence="12">
    <location>
        <begin position="412"/>
        <end position="512"/>
    </location>
</feature>
<dbReference type="GO" id="GO:0005634">
    <property type="term" value="C:nucleus"/>
    <property type="evidence" value="ECO:0007669"/>
    <property type="project" value="UniProtKB-SubCell"/>
</dbReference>
<dbReference type="InterPro" id="IPR052035">
    <property type="entry name" value="ZnF_BED_domain_contain"/>
</dbReference>
<comment type="subcellular location">
    <subcellularLocation>
        <location evidence="1">Nucleus</location>
    </subcellularLocation>
</comment>
<keyword evidence="7" id="KW-0238">DNA-binding</keyword>
<evidence type="ECO:0000256" key="2">
    <source>
        <dbReference type="ARBA" id="ARBA00011738"/>
    </source>
</evidence>
<dbReference type="RefSeq" id="XP_039116125.1">
    <property type="nucleotide sequence ID" value="XM_039260191.1"/>
</dbReference>
<dbReference type="InterPro" id="IPR012337">
    <property type="entry name" value="RNaseH-like_sf"/>
</dbReference>
<organism evidence="13 15">
    <name type="scientific">Dioscorea cayennensis subsp. rotundata</name>
    <name type="common">White Guinea yam</name>
    <name type="synonym">Dioscorea rotundata</name>
    <dbReference type="NCBI Taxonomy" id="55577"/>
    <lineage>
        <taxon>Eukaryota</taxon>
        <taxon>Viridiplantae</taxon>
        <taxon>Streptophyta</taxon>
        <taxon>Embryophyta</taxon>
        <taxon>Tracheophyta</taxon>
        <taxon>Spermatophyta</taxon>
        <taxon>Magnoliopsida</taxon>
        <taxon>Liliopsida</taxon>
        <taxon>Dioscoreales</taxon>
        <taxon>Dioscoreaceae</taxon>
        <taxon>Dioscorea</taxon>
    </lineage>
</organism>
<feature type="domain" description="HAT C-terminal dimerisation" evidence="11">
    <location>
        <begin position="577"/>
        <end position="658"/>
    </location>
</feature>
<keyword evidence="3" id="KW-0479">Metal-binding</keyword>
<evidence type="ECO:0000313" key="14">
    <source>
        <dbReference type="RefSeq" id="XP_039116122.1"/>
    </source>
</evidence>
<evidence type="ECO:0000259" key="10">
    <source>
        <dbReference type="Pfam" id="PF02892"/>
    </source>
</evidence>
<evidence type="ECO:0000256" key="5">
    <source>
        <dbReference type="ARBA" id="ARBA00022833"/>
    </source>
</evidence>
<evidence type="ECO:0000256" key="3">
    <source>
        <dbReference type="ARBA" id="ARBA00022723"/>
    </source>
</evidence>
<evidence type="ECO:0000313" key="17">
    <source>
        <dbReference type="RefSeq" id="XP_039116125.1"/>
    </source>
</evidence>
<dbReference type="SMART" id="SM00614">
    <property type="entry name" value="ZnF_BED"/>
    <property type="match status" value="1"/>
</dbReference>
<keyword evidence="13" id="KW-1185">Reference proteome</keyword>
<dbReference type="AlphaFoldDB" id="A0AB40AME3"/>
<evidence type="ECO:0000259" key="11">
    <source>
        <dbReference type="Pfam" id="PF05699"/>
    </source>
</evidence>
<feature type="domain" description="BED-type" evidence="10">
    <location>
        <begin position="35"/>
        <end position="76"/>
    </location>
</feature>
<dbReference type="RefSeq" id="XP_039116127.1">
    <property type="nucleotide sequence ID" value="XM_039260193.1"/>
</dbReference>
<proteinExistence type="predicted"/>
<evidence type="ECO:0000256" key="7">
    <source>
        <dbReference type="ARBA" id="ARBA00023125"/>
    </source>
</evidence>
<reference evidence="14 15" key="1">
    <citation type="submission" date="2025-04" db="UniProtKB">
        <authorList>
            <consortium name="RefSeq"/>
        </authorList>
    </citation>
    <scope>IDENTIFICATION</scope>
</reference>
<evidence type="ECO:0000313" key="19">
    <source>
        <dbReference type="RefSeq" id="XP_039116127.1"/>
    </source>
</evidence>
<dbReference type="Pfam" id="PF14372">
    <property type="entry name" value="hAT-like_RNase-H"/>
    <property type="match status" value="1"/>
</dbReference>
<dbReference type="GO" id="GO:0008270">
    <property type="term" value="F:zinc ion binding"/>
    <property type="evidence" value="ECO:0007669"/>
    <property type="project" value="UniProtKB-KW"/>
</dbReference>
<sequence length="688" mass="77701">MIICMPESMEMDGKDRNVEASHKSHNPRSRKLRSLVWNDFTKEQRADGTYIAICNHCKKHLTASSRSGTTHLKNHLGVCMSSKRTKRKKLVVRRLALKSAEAKNDGKTGGADCFQFDQELSEQDLARMIVLHGYPFGIIQHTGFKTFLRNLQPQFKLVSFETLKADCLRIYESARLKLQEVLGKLTCRVSLSVDMWKSNVDMEYMCLTCHYIDNDWRFQKKILAFLPVESLSTGEEISKAIVQSMCDWNIDRKVSSLLLDNCSFDDVVANELLKFLRPKGSLHLNGDMLHVHSCAHVLSLIVQDGLELISELINKVRDCIQYVKSSQARLAKFQDAVKQVGAPKKPIIIDIPSSWTSTYVMLETACEFQSAFTWLASNDDEYLPLSPKDWGDVKAVTECLDVFYQSILKFSTIRIPTANLYFNDICGIHLLLKTSCLSQYPIIISMAKGMLGKFQERWGTTRMVMAIASILDPRYKMKSVEYFFQKIYGDTFDAKDKIENIRKTLVTLYNEYALQSTHASSNQTFLCYAGDNSSCASNECNAGAESKNSTRITLSDARRGLDQYLQEVSSSQSMKSDLDMYLDEAVHPSKEGPDESFNILAWWKFNAAKYPVLSMMAHDILGIPVNIPLDNDGRVLNQYLSSTEPATVQALVCAQDWLKVDIEAGNLDGDVCMPLVPVNGDEFSPLSK</sequence>
<evidence type="ECO:0000313" key="13">
    <source>
        <dbReference type="Proteomes" id="UP001515500"/>
    </source>
</evidence>